<proteinExistence type="predicted"/>
<keyword evidence="7" id="KW-1185">Reference proteome</keyword>
<dbReference type="Gene3D" id="1.10.357.10">
    <property type="entry name" value="Tetracycline Repressor, domain 2"/>
    <property type="match status" value="1"/>
</dbReference>
<dbReference type="InterPro" id="IPR009057">
    <property type="entry name" value="Homeodomain-like_sf"/>
</dbReference>
<dbReference type="STRING" id="1415166.NONO_c29330"/>
<keyword evidence="3" id="KW-0804">Transcription</keyword>
<dbReference type="HOGENOM" id="CLU_069356_15_11_11"/>
<organism evidence="6 7">
    <name type="scientific">Nocardia nova SH22a</name>
    <dbReference type="NCBI Taxonomy" id="1415166"/>
    <lineage>
        <taxon>Bacteria</taxon>
        <taxon>Bacillati</taxon>
        <taxon>Actinomycetota</taxon>
        <taxon>Actinomycetes</taxon>
        <taxon>Mycobacteriales</taxon>
        <taxon>Nocardiaceae</taxon>
        <taxon>Nocardia</taxon>
    </lineage>
</organism>
<dbReference type="AlphaFoldDB" id="W5TEQ8"/>
<gene>
    <name evidence="6" type="ORF">NONO_c29330</name>
</gene>
<evidence type="ECO:0000256" key="2">
    <source>
        <dbReference type="ARBA" id="ARBA00023125"/>
    </source>
</evidence>
<feature type="DNA-binding region" description="H-T-H motif" evidence="4">
    <location>
        <begin position="32"/>
        <end position="51"/>
    </location>
</feature>
<keyword evidence="1" id="KW-0805">Transcription regulation</keyword>
<dbReference type="GO" id="GO:0000976">
    <property type="term" value="F:transcription cis-regulatory region binding"/>
    <property type="evidence" value="ECO:0007669"/>
    <property type="project" value="TreeGrafter"/>
</dbReference>
<dbReference type="InterPro" id="IPR001647">
    <property type="entry name" value="HTH_TetR"/>
</dbReference>
<dbReference type="Proteomes" id="UP000019150">
    <property type="component" value="Chromosome"/>
</dbReference>
<dbReference type="PANTHER" id="PTHR30055">
    <property type="entry name" value="HTH-TYPE TRANSCRIPTIONAL REGULATOR RUTR"/>
    <property type="match status" value="1"/>
</dbReference>
<evidence type="ECO:0000256" key="3">
    <source>
        <dbReference type="ARBA" id="ARBA00023163"/>
    </source>
</evidence>
<accession>W5TEQ8</accession>
<dbReference type="eggNOG" id="COG1309">
    <property type="taxonomic scope" value="Bacteria"/>
</dbReference>
<dbReference type="InterPro" id="IPR041583">
    <property type="entry name" value="TetR_C_31"/>
</dbReference>
<dbReference type="Pfam" id="PF17940">
    <property type="entry name" value="TetR_C_31"/>
    <property type="match status" value="1"/>
</dbReference>
<protein>
    <submittedName>
        <fullName evidence="6">Transcriptional regulator, TetR family</fullName>
    </submittedName>
</protein>
<dbReference type="SUPFAM" id="SSF48498">
    <property type="entry name" value="Tetracyclin repressor-like, C-terminal domain"/>
    <property type="match status" value="1"/>
</dbReference>
<evidence type="ECO:0000256" key="1">
    <source>
        <dbReference type="ARBA" id="ARBA00023015"/>
    </source>
</evidence>
<dbReference type="PRINTS" id="PR00455">
    <property type="entry name" value="HTHTETR"/>
</dbReference>
<dbReference type="PANTHER" id="PTHR30055:SF234">
    <property type="entry name" value="HTH-TYPE TRANSCRIPTIONAL REGULATOR BETI"/>
    <property type="match status" value="1"/>
</dbReference>
<dbReference type="PATRIC" id="fig|1415166.3.peg.3006"/>
<keyword evidence="2 4" id="KW-0238">DNA-binding</keyword>
<dbReference type="KEGG" id="nno:NONO_c29330"/>
<sequence length="186" mass="19612">MVTAAEQGRDTRARLMDAAIAMIDEHGWGAVTTRLVAERAGVRAGLVHYHFRSVDDLLIDAAVRMVRGLVENMAGAASGDPVTALLASIAGFDDAAETRVFGEILLAASRRDRLRAGLADVLTEFRAGLADRLRADSAVPDPEAAAAVLVAALDGLVLHRLIDPNIRALDFGPALRRLAGAGQETP</sequence>
<dbReference type="OrthoDB" id="3474596at2"/>
<dbReference type="Pfam" id="PF00440">
    <property type="entry name" value="TetR_N"/>
    <property type="match status" value="1"/>
</dbReference>
<dbReference type="PROSITE" id="PS50977">
    <property type="entry name" value="HTH_TETR_2"/>
    <property type="match status" value="1"/>
</dbReference>
<evidence type="ECO:0000256" key="4">
    <source>
        <dbReference type="PROSITE-ProRule" id="PRU00335"/>
    </source>
</evidence>
<reference evidence="6 7" key="1">
    <citation type="journal article" date="2014" name="Appl. Environ. Microbiol.">
        <title>Insights into the Microbial Degradation of Rubber and Gutta-Percha by Analysis of the Complete Genome of Nocardia nova SH22a.</title>
        <authorList>
            <person name="Luo Q."/>
            <person name="Hiessl S."/>
            <person name="Poehlein A."/>
            <person name="Daniel R."/>
            <person name="Steinbuchel A."/>
        </authorList>
    </citation>
    <scope>NUCLEOTIDE SEQUENCE [LARGE SCALE GENOMIC DNA]</scope>
    <source>
        <strain evidence="6">SH22a</strain>
    </source>
</reference>
<evidence type="ECO:0000259" key="5">
    <source>
        <dbReference type="PROSITE" id="PS50977"/>
    </source>
</evidence>
<dbReference type="InterPro" id="IPR036271">
    <property type="entry name" value="Tet_transcr_reg_TetR-rel_C_sf"/>
</dbReference>
<dbReference type="EMBL" id="CP006850">
    <property type="protein sequence ID" value="AHH17722.1"/>
    <property type="molecule type" value="Genomic_DNA"/>
</dbReference>
<dbReference type="SUPFAM" id="SSF46689">
    <property type="entry name" value="Homeodomain-like"/>
    <property type="match status" value="1"/>
</dbReference>
<dbReference type="InterPro" id="IPR050109">
    <property type="entry name" value="HTH-type_TetR-like_transc_reg"/>
</dbReference>
<evidence type="ECO:0000313" key="6">
    <source>
        <dbReference type="EMBL" id="AHH17722.1"/>
    </source>
</evidence>
<dbReference type="GO" id="GO:0003700">
    <property type="term" value="F:DNA-binding transcription factor activity"/>
    <property type="evidence" value="ECO:0007669"/>
    <property type="project" value="TreeGrafter"/>
</dbReference>
<evidence type="ECO:0000313" key="7">
    <source>
        <dbReference type="Proteomes" id="UP000019150"/>
    </source>
</evidence>
<name>W5TEQ8_9NOCA</name>
<feature type="domain" description="HTH tetR-type" evidence="5">
    <location>
        <begin position="9"/>
        <end position="69"/>
    </location>
</feature>